<reference evidence="3" key="1">
    <citation type="submission" date="2017-07" db="EMBL/GenBank/DDBJ databases">
        <title>Taro Niue Genome Assembly and Annotation.</title>
        <authorList>
            <person name="Atibalentja N."/>
            <person name="Keating K."/>
            <person name="Fields C.J."/>
        </authorList>
    </citation>
    <scope>NUCLEOTIDE SEQUENCE</scope>
    <source>
        <strain evidence="3">Niue_2</strain>
        <tissue evidence="3">Leaf</tissue>
    </source>
</reference>
<comment type="caution">
    <text evidence="3">The sequence shown here is derived from an EMBL/GenBank/DDBJ whole genome shotgun (WGS) entry which is preliminary data.</text>
</comment>
<feature type="domain" description="At1g61320/AtMIF1 LRR" evidence="2">
    <location>
        <begin position="77"/>
        <end position="424"/>
    </location>
</feature>
<dbReference type="Pfam" id="PF23622">
    <property type="entry name" value="LRR_At1g61320_AtMIF1"/>
    <property type="match status" value="1"/>
</dbReference>
<dbReference type="InterPro" id="IPR001810">
    <property type="entry name" value="F-box_dom"/>
</dbReference>
<feature type="domain" description="F-box" evidence="1">
    <location>
        <begin position="10"/>
        <end position="48"/>
    </location>
</feature>
<dbReference type="OrthoDB" id="613853at2759"/>
<evidence type="ECO:0008006" key="5">
    <source>
        <dbReference type="Google" id="ProtNLM"/>
    </source>
</evidence>
<dbReference type="InterPro" id="IPR053781">
    <property type="entry name" value="F-box_AtFBL13-like"/>
</dbReference>
<dbReference type="CDD" id="cd22160">
    <property type="entry name" value="F-box_AtFBL13-like"/>
    <property type="match status" value="1"/>
</dbReference>
<dbReference type="SUPFAM" id="SSF81383">
    <property type="entry name" value="F-box domain"/>
    <property type="match status" value="1"/>
</dbReference>
<accession>A0A843UUL8</accession>
<keyword evidence="4" id="KW-1185">Reference proteome</keyword>
<sequence>MDADGHDRTSELPDAILGHILSLMPAKAATRTTLLSRRWRHLWEYIWFFPTTLDFTAEFAGRQTPGDFVRNVNRYLKLHLGKKIQRFLVSFARERRFLEDVEKWVEFAVARDVEEFWLEFSAEGLEPDFALDYEDWVGGFMVPQPLFDCVALRVLGLSNCRLSPSPDVARISSLQSLRSLSLTRVDVTSDVLQSVLSECHHLERLLLRDCVHFKSIKLTSTCVKLKQLVLIDCWDIFDLEISAPSMQSLHVSGELMFFNRIRDVTGLADAVISSVDREVFSEQYYDFMRLLSVVAHVEILTICTATLLSVAEGWLEYFAEDVPIPLQNLRELQLLMDYMSLEYLSYIYVFFELFPSPLVERLFVRLPLISEGSKPKEDTVEQPPNVHFGELKVIKMHNFKGTRSEMQLLRFLLENTPALESLVLVAPPKPSTGEGTVGDGARNGRTPVLKFMEVMNMRILQGPVLALPRVSVAVQIAIWSPRVISGYLPSLFGPGMAYRTDPVRSTLWLRLHKLCLRIVGPSTEQRTQLLNSGLGYRTTELAYRTGNLLAPPANNNSPLARVIDNGPIAGTPATAQEVANLRGLVQQLVGVCQGLQAQLAR</sequence>
<dbReference type="Gene3D" id="1.20.1280.50">
    <property type="match status" value="1"/>
</dbReference>
<dbReference type="InterPro" id="IPR036047">
    <property type="entry name" value="F-box-like_dom_sf"/>
</dbReference>
<protein>
    <recommendedName>
        <fullName evidence="5">F-box domain-containing protein</fullName>
    </recommendedName>
</protein>
<dbReference type="InterPro" id="IPR053772">
    <property type="entry name" value="At1g61320/At1g61330-like"/>
</dbReference>
<dbReference type="PANTHER" id="PTHR34145">
    <property type="entry name" value="OS02G0105600 PROTEIN"/>
    <property type="match status" value="1"/>
</dbReference>
<dbReference type="Proteomes" id="UP000652761">
    <property type="component" value="Unassembled WGS sequence"/>
</dbReference>
<organism evidence="3 4">
    <name type="scientific">Colocasia esculenta</name>
    <name type="common">Wild taro</name>
    <name type="synonym">Arum esculentum</name>
    <dbReference type="NCBI Taxonomy" id="4460"/>
    <lineage>
        <taxon>Eukaryota</taxon>
        <taxon>Viridiplantae</taxon>
        <taxon>Streptophyta</taxon>
        <taxon>Embryophyta</taxon>
        <taxon>Tracheophyta</taxon>
        <taxon>Spermatophyta</taxon>
        <taxon>Magnoliopsida</taxon>
        <taxon>Liliopsida</taxon>
        <taxon>Araceae</taxon>
        <taxon>Aroideae</taxon>
        <taxon>Colocasieae</taxon>
        <taxon>Colocasia</taxon>
    </lineage>
</organism>
<dbReference type="AlphaFoldDB" id="A0A843UUL8"/>
<evidence type="ECO:0000313" key="3">
    <source>
        <dbReference type="EMBL" id="MQL84473.1"/>
    </source>
</evidence>
<dbReference type="Gene3D" id="3.80.10.10">
    <property type="entry name" value="Ribonuclease Inhibitor"/>
    <property type="match status" value="1"/>
</dbReference>
<evidence type="ECO:0000313" key="4">
    <source>
        <dbReference type="Proteomes" id="UP000652761"/>
    </source>
</evidence>
<dbReference type="EMBL" id="NMUH01000763">
    <property type="protein sequence ID" value="MQL84473.1"/>
    <property type="molecule type" value="Genomic_DNA"/>
</dbReference>
<name>A0A843UUL8_COLES</name>
<evidence type="ECO:0000259" key="2">
    <source>
        <dbReference type="Pfam" id="PF23622"/>
    </source>
</evidence>
<evidence type="ECO:0000259" key="1">
    <source>
        <dbReference type="Pfam" id="PF00646"/>
    </source>
</evidence>
<gene>
    <name evidence="3" type="ORF">Taro_016958</name>
</gene>
<dbReference type="InterPro" id="IPR032675">
    <property type="entry name" value="LRR_dom_sf"/>
</dbReference>
<dbReference type="PANTHER" id="PTHR34145:SF65">
    <property type="entry name" value="FBD DOMAIN-CONTAINING PROTEIN"/>
    <property type="match status" value="1"/>
</dbReference>
<dbReference type="InterPro" id="IPR055357">
    <property type="entry name" value="LRR_At1g61320_AtMIF1"/>
</dbReference>
<dbReference type="SUPFAM" id="SSF52047">
    <property type="entry name" value="RNI-like"/>
    <property type="match status" value="1"/>
</dbReference>
<proteinExistence type="predicted"/>
<dbReference type="Pfam" id="PF00646">
    <property type="entry name" value="F-box"/>
    <property type="match status" value="1"/>
</dbReference>